<protein>
    <recommendedName>
        <fullName evidence="1">Sulfotransferase domain-containing protein</fullName>
    </recommendedName>
</protein>
<dbReference type="AlphaFoldDB" id="A0ABD0L167"/>
<evidence type="ECO:0000313" key="3">
    <source>
        <dbReference type="Proteomes" id="UP001519460"/>
    </source>
</evidence>
<evidence type="ECO:0000313" key="2">
    <source>
        <dbReference type="EMBL" id="KAK7493244.1"/>
    </source>
</evidence>
<feature type="domain" description="Sulfotransferase" evidence="1">
    <location>
        <begin position="163"/>
        <end position="219"/>
    </location>
</feature>
<dbReference type="Pfam" id="PF13469">
    <property type="entry name" value="Sulfotransfer_3"/>
    <property type="match status" value="1"/>
</dbReference>
<dbReference type="SUPFAM" id="SSF52540">
    <property type="entry name" value="P-loop containing nucleoside triphosphate hydrolases"/>
    <property type="match status" value="1"/>
</dbReference>
<sequence length="267" mass="31300">GPFYFLPNMWSPCWKSDLTKEGVACLPYFYVAGFPKCGTTDLYVLLSIHPQVVRPVAKETHWVARHRFVGYNGRNKTLKDYVENFSPVMYRAVSPNSTYRADLLNPQITGDYSVTTAYEHLRWETIPGNQWCDEPLILNADLVRHMNPRAKIIFTVRNPTTSLYHVFIEDWLKRFPRDQIYVVRLEDWALNPVEELVRLFKFLELDVPSRELIEVMRHRVPANYGEVAKDQGLMSNHTKAVLDSFFRPFNARLAQLLGNRKFLWEDE</sequence>
<keyword evidence="3" id="KW-1185">Reference proteome</keyword>
<dbReference type="InterPro" id="IPR052654">
    <property type="entry name" value="CS_Sulfotransferase"/>
</dbReference>
<proteinExistence type="predicted"/>
<organism evidence="2 3">
    <name type="scientific">Batillaria attramentaria</name>
    <dbReference type="NCBI Taxonomy" id="370345"/>
    <lineage>
        <taxon>Eukaryota</taxon>
        <taxon>Metazoa</taxon>
        <taxon>Spiralia</taxon>
        <taxon>Lophotrochozoa</taxon>
        <taxon>Mollusca</taxon>
        <taxon>Gastropoda</taxon>
        <taxon>Caenogastropoda</taxon>
        <taxon>Sorbeoconcha</taxon>
        <taxon>Cerithioidea</taxon>
        <taxon>Batillariidae</taxon>
        <taxon>Batillaria</taxon>
    </lineage>
</organism>
<comment type="caution">
    <text evidence="2">The sequence shown here is derived from an EMBL/GenBank/DDBJ whole genome shotgun (WGS) entry which is preliminary data.</text>
</comment>
<accession>A0ABD0L167</accession>
<dbReference type="InterPro" id="IPR027417">
    <property type="entry name" value="P-loop_NTPase"/>
</dbReference>
<evidence type="ECO:0000259" key="1">
    <source>
        <dbReference type="Pfam" id="PF00685"/>
    </source>
</evidence>
<reference evidence="2 3" key="1">
    <citation type="journal article" date="2023" name="Sci. Data">
        <title>Genome assembly of the Korean intertidal mud-creeper Batillaria attramentaria.</title>
        <authorList>
            <person name="Patra A.K."/>
            <person name="Ho P.T."/>
            <person name="Jun S."/>
            <person name="Lee S.J."/>
            <person name="Kim Y."/>
            <person name="Won Y.J."/>
        </authorList>
    </citation>
    <scope>NUCLEOTIDE SEQUENCE [LARGE SCALE GENOMIC DNA]</scope>
    <source>
        <strain evidence="2">Wonlab-2016</strain>
    </source>
</reference>
<gene>
    <name evidence="2" type="ORF">BaRGS_00015581</name>
</gene>
<feature type="non-terminal residue" evidence="2">
    <location>
        <position position="1"/>
    </location>
</feature>
<name>A0ABD0L167_9CAEN</name>
<dbReference type="Proteomes" id="UP001519460">
    <property type="component" value="Unassembled WGS sequence"/>
</dbReference>
<dbReference type="PANTHER" id="PTHR15723">
    <property type="entry name" value="CARBOHYDRATE SULFOTRANSFERASE 15"/>
    <property type="match status" value="1"/>
</dbReference>
<dbReference type="InterPro" id="IPR000863">
    <property type="entry name" value="Sulfotransferase_dom"/>
</dbReference>
<dbReference type="Gene3D" id="3.40.50.300">
    <property type="entry name" value="P-loop containing nucleotide triphosphate hydrolases"/>
    <property type="match status" value="2"/>
</dbReference>
<dbReference type="PANTHER" id="PTHR15723:SF0">
    <property type="entry name" value="CARBOHYDRATE SULFOTRANSFERASE 15"/>
    <property type="match status" value="1"/>
</dbReference>
<dbReference type="Pfam" id="PF00685">
    <property type="entry name" value="Sulfotransfer_1"/>
    <property type="match status" value="1"/>
</dbReference>
<dbReference type="EMBL" id="JACVVK020000095">
    <property type="protein sequence ID" value="KAK7493244.1"/>
    <property type="molecule type" value="Genomic_DNA"/>
</dbReference>